<dbReference type="EMBL" id="WKFB01000096">
    <property type="protein sequence ID" value="KAF6736122.1"/>
    <property type="molecule type" value="Genomic_DNA"/>
</dbReference>
<keyword evidence="2" id="KW-0812">Transmembrane</keyword>
<dbReference type="Pfam" id="PF11303">
    <property type="entry name" value="DUF3105"/>
    <property type="match status" value="1"/>
</dbReference>
<dbReference type="AlphaFoldDB" id="A0A834KZD7"/>
<feature type="compositionally biased region" description="Basic and acidic residues" evidence="1">
    <location>
        <begin position="381"/>
        <end position="392"/>
    </location>
</feature>
<feature type="compositionally biased region" description="Polar residues" evidence="1">
    <location>
        <begin position="404"/>
        <end position="420"/>
    </location>
</feature>
<evidence type="ECO:0000256" key="1">
    <source>
        <dbReference type="SAM" id="MobiDB-lite"/>
    </source>
</evidence>
<comment type="caution">
    <text evidence="4">The sequence shown here is derived from an EMBL/GenBank/DDBJ whole genome shotgun (WGS) entry which is preliminary data.</text>
</comment>
<feature type="compositionally biased region" description="Polar residues" evidence="1">
    <location>
        <begin position="258"/>
        <end position="273"/>
    </location>
</feature>
<proteinExistence type="predicted"/>
<keyword evidence="3" id="KW-0732">Signal</keyword>
<dbReference type="GO" id="GO:0005737">
    <property type="term" value="C:cytoplasm"/>
    <property type="evidence" value="ECO:0007669"/>
    <property type="project" value="TreeGrafter"/>
</dbReference>
<feature type="compositionally biased region" description="Basic residues" evidence="1">
    <location>
        <begin position="242"/>
        <end position="253"/>
    </location>
</feature>
<dbReference type="InterPro" id="IPR021454">
    <property type="entry name" value="DUF3105"/>
</dbReference>
<feature type="transmembrane region" description="Helical" evidence="2">
    <location>
        <begin position="458"/>
        <end position="477"/>
    </location>
</feature>
<evidence type="ECO:0000256" key="2">
    <source>
        <dbReference type="SAM" id="Phobius"/>
    </source>
</evidence>
<feature type="region of interest" description="Disordered" evidence="1">
    <location>
        <begin position="366"/>
        <end position="420"/>
    </location>
</feature>
<feature type="compositionally biased region" description="Low complexity" evidence="1">
    <location>
        <begin position="275"/>
        <end position="297"/>
    </location>
</feature>
<protein>
    <submittedName>
        <fullName evidence="4">Tumor protein p53-inducible protein 13</fullName>
    </submittedName>
</protein>
<feature type="compositionally biased region" description="Polar residues" evidence="1">
    <location>
        <begin position="307"/>
        <end position="319"/>
    </location>
</feature>
<keyword evidence="2" id="KW-1133">Transmembrane helix</keyword>
<feature type="region of interest" description="Disordered" evidence="1">
    <location>
        <begin position="242"/>
        <end position="323"/>
    </location>
</feature>
<organism evidence="4 5">
    <name type="scientific">Oryzias melastigma</name>
    <name type="common">Marine medaka</name>
    <dbReference type="NCBI Taxonomy" id="30732"/>
    <lineage>
        <taxon>Eukaryota</taxon>
        <taxon>Metazoa</taxon>
        <taxon>Chordata</taxon>
        <taxon>Craniata</taxon>
        <taxon>Vertebrata</taxon>
        <taxon>Euteleostomi</taxon>
        <taxon>Actinopterygii</taxon>
        <taxon>Neopterygii</taxon>
        <taxon>Teleostei</taxon>
        <taxon>Neoteleostei</taxon>
        <taxon>Acanthomorphata</taxon>
        <taxon>Ovalentaria</taxon>
        <taxon>Atherinomorphae</taxon>
        <taxon>Beloniformes</taxon>
        <taxon>Adrianichthyidae</taxon>
        <taxon>Oryziinae</taxon>
        <taxon>Oryzias</taxon>
    </lineage>
</organism>
<accession>A0A834KZD7</accession>
<reference evidence="4" key="1">
    <citation type="journal article" name="BMC Genomics">
        <title>Long-read sequencing and de novo genome assembly of marine medaka (Oryzias melastigma).</title>
        <authorList>
            <person name="Liang P."/>
            <person name="Saqib H.S.A."/>
            <person name="Ni X."/>
            <person name="Shen Y."/>
        </authorList>
    </citation>
    <scope>NUCLEOTIDE SEQUENCE</scope>
    <source>
        <strain evidence="4">Bigg-433</strain>
    </source>
</reference>
<feature type="chain" id="PRO_5032840760" evidence="3">
    <location>
        <begin position="27"/>
        <end position="539"/>
    </location>
</feature>
<dbReference type="PANTHER" id="PTHR34179">
    <property type="entry name" value="TUMOR PROTEIN P53-INDUCIBLE PROTEIN 13"/>
    <property type="match status" value="1"/>
</dbReference>
<feature type="signal peptide" evidence="3">
    <location>
        <begin position="1"/>
        <end position="26"/>
    </location>
</feature>
<dbReference type="Proteomes" id="UP000646548">
    <property type="component" value="Unassembled WGS sequence"/>
</dbReference>
<sequence>MAVRTVTVRVLAALWVYMGQSGTAETAGCDNGKLFLDRDLPMASGSEDCGLPTWTETTQRLPSIETVYNPEPARKICMDEPISYNHAIPSSGAFRPVGAQSGEYVYCPPQRWLNNLYHGAAVLLYHPCAQPRERRLLSGLAHSCLPDYILTPHPQLSRLRPIAVVSWGRTLELMSAASLDVCEWLETTNSRREESDGGTQKYDLLLIGPAASHRQQLKTKGSLKECCVQTISSLLRGAPRVNVRKTRTAIRKRRESDSNTSGKADQNPTNKTLQDSRGGSSSLGSSADSLLALSSSRRGLDSEDIKQTSMRVTPPANSSGLGGFRMAKMEAQKLARSDGSAGKHSADSEQRPNAAILKIMEAAKHKAQKKKKLGGPANVNEVKEREVGDKQRLSTTLPHHRSETISVESVSKSQKHPNLQQVDDSNCGVCEEGKPCASGKRPAAGNRGSPRTPRTDEAVWAAGALGFLLILLTLSVLHTRLYRHWRTTPSLYWHDPQRDYDSVADVIRRRLRNGKVRRKRGRRQECVLLPSSSSSDEDP</sequence>
<evidence type="ECO:0000256" key="3">
    <source>
        <dbReference type="SAM" id="SignalP"/>
    </source>
</evidence>
<name>A0A834KZD7_ORYME</name>
<evidence type="ECO:0000313" key="4">
    <source>
        <dbReference type="EMBL" id="KAF6736122.1"/>
    </source>
</evidence>
<keyword evidence="2" id="KW-0472">Membrane</keyword>
<gene>
    <name evidence="4" type="ORF">FQA47_023065</name>
</gene>
<evidence type="ECO:0000313" key="5">
    <source>
        <dbReference type="Proteomes" id="UP000646548"/>
    </source>
</evidence>
<feature type="region of interest" description="Disordered" evidence="1">
    <location>
        <begin position="433"/>
        <end position="453"/>
    </location>
</feature>
<dbReference type="PANTHER" id="PTHR34179:SF1">
    <property type="entry name" value="TUMOR PROTEIN P53-INDUCIBLE PROTEIN 13"/>
    <property type="match status" value="1"/>
</dbReference>